<sequence length="213" mass="23150">MPLHPTSSEYSIHRVSFVDPIGQVNLSPSSHPNSLSKSKSAATASVPAPLITLPPLLFTDRSHFIIKHTTITRSMAAHDESGFASSSTALIGEPITTGIVTITITLLSLPTVDSVSSELFFFGLLDSIAPIPKFGEILDSVCLRSFSGDLCHNTQSSGYDRRMEWCHSYLKEGDRVRMEVDMESTPRTVQFFVNGESGRCFVSGLSQSVRIGV</sequence>
<reference evidence="1 2" key="1">
    <citation type="journal article" date="2022" name="bioRxiv">
        <title>Genomics of Preaxostyla Flagellates Illuminates Evolutionary Transitions and the Path Towards Mitochondrial Loss.</title>
        <authorList>
            <person name="Novak L.V.F."/>
            <person name="Treitli S.C."/>
            <person name="Pyrih J."/>
            <person name="Halakuc P."/>
            <person name="Pipaliya S.V."/>
            <person name="Vacek V."/>
            <person name="Brzon O."/>
            <person name="Soukal P."/>
            <person name="Eme L."/>
            <person name="Dacks J.B."/>
            <person name="Karnkowska A."/>
            <person name="Elias M."/>
            <person name="Hampl V."/>
        </authorList>
    </citation>
    <scope>NUCLEOTIDE SEQUENCE [LARGE SCALE GENOMIC DNA]</scope>
    <source>
        <strain evidence="1">NAU3</strain>
        <tissue evidence="1">Gut</tissue>
    </source>
</reference>
<dbReference type="Proteomes" id="UP001281761">
    <property type="component" value="Unassembled WGS sequence"/>
</dbReference>
<accession>A0ABQ9WNU8</accession>
<dbReference type="InterPro" id="IPR043136">
    <property type="entry name" value="B30.2/SPRY_sf"/>
</dbReference>
<evidence type="ECO:0000313" key="1">
    <source>
        <dbReference type="EMBL" id="KAK2941162.1"/>
    </source>
</evidence>
<dbReference type="EMBL" id="JARBJD010000542">
    <property type="protein sequence ID" value="KAK2941162.1"/>
    <property type="molecule type" value="Genomic_DNA"/>
</dbReference>
<organism evidence="1 2">
    <name type="scientific">Blattamonas nauphoetae</name>
    <dbReference type="NCBI Taxonomy" id="2049346"/>
    <lineage>
        <taxon>Eukaryota</taxon>
        <taxon>Metamonada</taxon>
        <taxon>Preaxostyla</taxon>
        <taxon>Oxymonadida</taxon>
        <taxon>Blattamonas</taxon>
    </lineage>
</organism>
<keyword evidence="2" id="KW-1185">Reference proteome</keyword>
<proteinExistence type="predicted"/>
<gene>
    <name evidence="1" type="ORF">BLNAU_23927</name>
</gene>
<name>A0ABQ9WNU8_9EUKA</name>
<dbReference type="Gene3D" id="2.60.120.920">
    <property type="match status" value="1"/>
</dbReference>
<protein>
    <recommendedName>
        <fullName evidence="3">SPRY domain-containing protein</fullName>
    </recommendedName>
</protein>
<evidence type="ECO:0000313" key="2">
    <source>
        <dbReference type="Proteomes" id="UP001281761"/>
    </source>
</evidence>
<evidence type="ECO:0008006" key="3">
    <source>
        <dbReference type="Google" id="ProtNLM"/>
    </source>
</evidence>
<comment type="caution">
    <text evidence="1">The sequence shown here is derived from an EMBL/GenBank/DDBJ whole genome shotgun (WGS) entry which is preliminary data.</text>
</comment>